<evidence type="ECO:0000256" key="1">
    <source>
        <dbReference type="SAM" id="MobiDB-lite"/>
    </source>
</evidence>
<reference evidence="2" key="1">
    <citation type="journal article" date="2021" name="Nat. Commun.">
        <title>Genetic determinants of endophytism in the Arabidopsis root mycobiome.</title>
        <authorList>
            <person name="Mesny F."/>
            <person name="Miyauchi S."/>
            <person name="Thiergart T."/>
            <person name="Pickel B."/>
            <person name="Atanasova L."/>
            <person name="Karlsson M."/>
            <person name="Huettel B."/>
            <person name="Barry K.W."/>
            <person name="Haridas S."/>
            <person name="Chen C."/>
            <person name="Bauer D."/>
            <person name="Andreopoulos W."/>
            <person name="Pangilinan J."/>
            <person name="LaButti K."/>
            <person name="Riley R."/>
            <person name="Lipzen A."/>
            <person name="Clum A."/>
            <person name="Drula E."/>
            <person name="Henrissat B."/>
            <person name="Kohler A."/>
            <person name="Grigoriev I.V."/>
            <person name="Martin F.M."/>
            <person name="Hacquard S."/>
        </authorList>
    </citation>
    <scope>NUCLEOTIDE SEQUENCE</scope>
    <source>
        <strain evidence="2">MPI-CAGE-AT-0021</strain>
    </source>
</reference>
<organism evidence="2 3">
    <name type="scientific">Dactylonectria estremocensis</name>
    <dbReference type="NCBI Taxonomy" id="1079267"/>
    <lineage>
        <taxon>Eukaryota</taxon>
        <taxon>Fungi</taxon>
        <taxon>Dikarya</taxon>
        <taxon>Ascomycota</taxon>
        <taxon>Pezizomycotina</taxon>
        <taxon>Sordariomycetes</taxon>
        <taxon>Hypocreomycetidae</taxon>
        <taxon>Hypocreales</taxon>
        <taxon>Nectriaceae</taxon>
        <taxon>Dactylonectria</taxon>
    </lineage>
</organism>
<gene>
    <name evidence="2" type="ORF">B0J13DRAFT_261352</name>
</gene>
<accession>A0A9P9F3P6</accession>
<proteinExistence type="predicted"/>
<dbReference type="EMBL" id="JAGMUU010000005">
    <property type="protein sequence ID" value="KAH7152359.1"/>
    <property type="molecule type" value="Genomic_DNA"/>
</dbReference>
<comment type="caution">
    <text evidence="2">The sequence shown here is derived from an EMBL/GenBank/DDBJ whole genome shotgun (WGS) entry which is preliminary data.</text>
</comment>
<evidence type="ECO:0000313" key="3">
    <source>
        <dbReference type="Proteomes" id="UP000717696"/>
    </source>
</evidence>
<protein>
    <submittedName>
        <fullName evidence="2">Uncharacterized protein</fullName>
    </submittedName>
</protein>
<feature type="compositionally biased region" description="Polar residues" evidence="1">
    <location>
        <begin position="1"/>
        <end position="10"/>
    </location>
</feature>
<dbReference type="Proteomes" id="UP000717696">
    <property type="component" value="Unassembled WGS sequence"/>
</dbReference>
<keyword evidence="3" id="KW-1185">Reference proteome</keyword>
<evidence type="ECO:0000313" key="2">
    <source>
        <dbReference type="EMBL" id="KAH7152359.1"/>
    </source>
</evidence>
<dbReference type="AlphaFoldDB" id="A0A9P9F3P6"/>
<name>A0A9P9F3P6_9HYPO</name>
<feature type="region of interest" description="Disordered" evidence="1">
    <location>
        <begin position="1"/>
        <end position="20"/>
    </location>
</feature>
<sequence length="215" mass="24014">MRLANANRTPSDWRKHDPAREVSTRPQWLCAGLKGQRPGPRSLKSCTLYIASHQLVVAASRCQLHSHGLDSTLQWRGVVGIRNPTIPQLACVCWGYHWRALAWTMGLHGRTIATLFWSEVSTSAIHPASILSRSFSTGKQFHDGSVGNNWSLKKNLYPWTWRVDRMISTARRPASAFAAPRDVLTFQLHPPPCLDGLLTRSESHCGEVIGCSTLH</sequence>
<feature type="compositionally biased region" description="Basic and acidic residues" evidence="1">
    <location>
        <begin position="11"/>
        <end position="20"/>
    </location>
</feature>